<organism evidence="2 3">
    <name type="scientific">Roseivirga misakiensis</name>
    <dbReference type="NCBI Taxonomy" id="1563681"/>
    <lineage>
        <taxon>Bacteria</taxon>
        <taxon>Pseudomonadati</taxon>
        <taxon>Bacteroidota</taxon>
        <taxon>Cytophagia</taxon>
        <taxon>Cytophagales</taxon>
        <taxon>Roseivirgaceae</taxon>
        <taxon>Roseivirga</taxon>
    </lineage>
</organism>
<feature type="transmembrane region" description="Helical" evidence="1">
    <location>
        <begin position="107"/>
        <end position="125"/>
    </location>
</feature>
<dbReference type="PANTHER" id="PTHR28026">
    <property type="entry name" value="DUF962 DOMAIN PROTEIN (AFU_ORTHOLOGUE AFUA_8G05310)"/>
    <property type="match status" value="1"/>
</dbReference>
<evidence type="ECO:0000313" key="2">
    <source>
        <dbReference type="EMBL" id="OEK04582.1"/>
    </source>
</evidence>
<protein>
    <recommendedName>
        <fullName evidence="4">DUF962 domain-containing protein</fullName>
    </recommendedName>
</protein>
<evidence type="ECO:0000256" key="1">
    <source>
        <dbReference type="SAM" id="Phobius"/>
    </source>
</evidence>
<evidence type="ECO:0008006" key="4">
    <source>
        <dbReference type="Google" id="ProtNLM"/>
    </source>
</evidence>
<accession>A0A1E5SZN2</accession>
<keyword evidence="1" id="KW-0472">Membrane</keyword>
<sequence>MRKIDQLLGEYGESHQTKFNRIVHYFCVPAIFLSLIGLFAGIALPAAVQDILPESFRPFAHVGSVIIVLGLVYYLRLSVILFLSMLVFSTLVLLAIQQVVLLDIAPLWIVMLAIFVIAWIVQFIGHKHEGKKPSFLKDVQFLMIGPAWTMSHLFDALKIKF</sequence>
<feature type="transmembrane region" description="Helical" evidence="1">
    <location>
        <begin position="80"/>
        <end position="101"/>
    </location>
</feature>
<keyword evidence="1" id="KW-1133">Transmembrane helix</keyword>
<feature type="transmembrane region" description="Helical" evidence="1">
    <location>
        <begin position="22"/>
        <end position="44"/>
    </location>
</feature>
<dbReference type="Pfam" id="PF06127">
    <property type="entry name" value="Mpo1-like"/>
    <property type="match status" value="1"/>
</dbReference>
<keyword evidence="1" id="KW-0812">Transmembrane</keyword>
<dbReference type="EMBL" id="MDGQ01000005">
    <property type="protein sequence ID" value="OEK04582.1"/>
    <property type="molecule type" value="Genomic_DNA"/>
</dbReference>
<dbReference type="OrthoDB" id="5515308at2"/>
<dbReference type="RefSeq" id="WP_069836086.1">
    <property type="nucleotide sequence ID" value="NZ_MDGQ01000005.1"/>
</dbReference>
<feature type="transmembrane region" description="Helical" evidence="1">
    <location>
        <begin position="56"/>
        <end position="75"/>
    </location>
</feature>
<dbReference type="PANTHER" id="PTHR28026:SF9">
    <property type="entry name" value="2-HYDROXY-PALMITIC ACID DIOXYGENASE MPO1"/>
    <property type="match status" value="1"/>
</dbReference>
<comment type="caution">
    <text evidence="2">The sequence shown here is derived from an EMBL/GenBank/DDBJ whole genome shotgun (WGS) entry which is preliminary data.</text>
</comment>
<dbReference type="GO" id="GO:0046521">
    <property type="term" value="P:sphingoid catabolic process"/>
    <property type="evidence" value="ECO:0007669"/>
    <property type="project" value="TreeGrafter"/>
</dbReference>
<dbReference type="Proteomes" id="UP000095552">
    <property type="component" value="Unassembled WGS sequence"/>
</dbReference>
<dbReference type="InterPro" id="IPR009305">
    <property type="entry name" value="Mpo1-like"/>
</dbReference>
<gene>
    <name evidence="2" type="ORF">BFP71_14050</name>
</gene>
<evidence type="ECO:0000313" key="3">
    <source>
        <dbReference type="Proteomes" id="UP000095552"/>
    </source>
</evidence>
<dbReference type="GO" id="GO:0016020">
    <property type="term" value="C:membrane"/>
    <property type="evidence" value="ECO:0007669"/>
    <property type="project" value="GOC"/>
</dbReference>
<dbReference type="AlphaFoldDB" id="A0A1E5SZN2"/>
<keyword evidence="3" id="KW-1185">Reference proteome</keyword>
<reference evidence="2 3" key="1">
    <citation type="submission" date="2016-08" db="EMBL/GenBank/DDBJ databases">
        <title>Draft genome of Fabibacter sp. strain SK-8.</title>
        <authorList>
            <person name="Wong S.-K."/>
            <person name="Hamasaki K."/>
            <person name="Yoshizawa S."/>
        </authorList>
    </citation>
    <scope>NUCLEOTIDE SEQUENCE [LARGE SCALE GENOMIC DNA]</scope>
    <source>
        <strain evidence="2 3">SK-8</strain>
    </source>
</reference>
<proteinExistence type="predicted"/>
<name>A0A1E5SZN2_9BACT</name>